<keyword evidence="3" id="KW-1185">Reference proteome</keyword>
<organism evidence="2 3">
    <name type="scientific">Mycena albidolilacea</name>
    <dbReference type="NCBI Taxonomy" id="1033008"/>
    <lineage>
        <taxon>Eukaryota</taxon>
        <taxon>Fungi</taxon>
        <taxon>Dikarya</taxon>
        <taxon>Basidiomycota</taxon>
        <taxon>Agaricomycotina</taxon>
        <taxon>Agaricomycetes</taxon>
        <taxon>Agaricomycetidae</taxon>
        <taxon>Agaricales</taxon>
        <taxon>Marasmiineae</taxon>
        <taxon>Mycenaceae</taxon>
        <taxon>Mycena</taxon>
    </lineage>
</organism>
<comment type="caution">
    <text evidence="2">The sequence shown here is derived from an EMBL/GenBank/DDBJ whole genome shotgun (WGS) entry which is preliminary data.</text>
</comment>
<dbReference type="AlphaFoldDB" id="A0AAD7EIT2"/>
<feature type="chain" id="PRO_5042129719" evidence="1">
    <location>
        <begin position="22"/>
        <end position="101"/>
    </location>
</feature>
<name>A0AAD7EIT2_9AGAR</name>
<keyword evidence="1" id="KW-0732">Signal</keyword>
<reference evidence="2" key="1">
    <citation type="submission" date="2023-03" db="EMBL/GenBank/DDBJ databases">
        <title>Massive genome expansion in bonnet fungi (Mycena s.s.) driven by repeated elements and novel gene families across ecological guilds.</title>
        <authorList>
            <consortium name="Lawrence Berkeley National Laboratory"/>
            <person name="Harder C.B."/>
            <person name="Miyauchi S."/>
            <person name="Viragh M."/>
            <person name="Kuo A."/>
            <person name="Thoen E."/>
            <person name="Andreopoulos B."/>
            <person name="Lu D."/>
            <person name="Skrede I."/>
            <person name="Drula E."/>
            <person name="Henrissat B."/>
            <person name="Morin E."/>
            <person name="Kohler A."/>
            <person name="Barry K."/>
            <person name="LaButti K."/>
            <person name="Morin E."/>
            <person name="Salamov A."/>
            <person name="Lipzen A."/>
            <person name="Mereny Z."/>
            <person name="Hegedus B."/>
            <person name="Baldrian P."/>
            <person name="Stursova M."/>
            <person name="Weitz H."/>
            <person name="Taylor A."/>
            <person name="Grigoriev I.V."/>
            <person name="Nagy L.G."/>
            <person name="Martin F."/>
            <person name="Kauserud H."/>
        </authorList>
    </citation>
    <scope>NUCLEOTIDE SEQUENCE</scope>
    <source>
        <strain evidence="2">CBHHK002</strain>
    </source>
</reference>
<feature type="signal peptide" evidence="1">
    <location>
        <begin position="1"/>
        <end position="21"/>
    </location>
</feature>
<dbReference type="EMBL" id="JARIHO010000038">
    <property type="protein sequence ID" value="KAJ7328862.1"/>
    <property type="molecule type" value="Genomic_DNA"/>
</dbReference>
<evidence type="ECO:0000313" key="2">
    <source>
        <dbReference type="EMBL" id="KAJ7328862.1"/>
    </source>
</evidence>
<evidence type="ECO:0000313" key="3">
    <source>
        <dbReference type="Proteomes" id="UP001218218"/>
    </source>
</evidence>
<gene>
    <name evidence="2" type="ORF">DFH08DRAFT_815621</name>
</gene>
<sequence>MRALALFFLLLMVWVCPYPCSEPFDTKAGLSLHQNVCEYVNTHNTKMDAVLTARNERKRCKQKEAAAMAAAATVTALQLGPDPKPDILQDLGLAADEEMPY</sequence>
<proteinExistence type="predicted"/>
<accession>A0AAD7EIT2</accession>
<protein>
    <submittedName>
        <fullName evidence="2">Uncharacterized protein</fullName>
    </submittedName>
</protein>
<evidence type="ECO:0000256" key="1">
    <source>
        <dbReference type="SAM" id="SignalP"/>
    </source>
</evidence>
<dbReference type="Proteomes" id="UP001218218">
    <property type="component" value="Unassembled WGS sequence"/>
</dbReference>